<proteinExistence type="inferred from homology"/>
<dbReference type="AlphaFoldDB" id="A0A127FD05"/>
<feature type="domain" description="Pyrrolo-quinoline quinone repeat" evidence="4">
    <location>
        <begin position="451"/>
        <end position="513"/>
    </location>
</feature>
<gene>
    <name evidence="5" type="ORF">ACG33_14550</name>
</gene>
<evidence type="ECO:0000256" key="3">
    <source>
        <dbReference type="ARBA" id="ARBA00023002"/>
    </source>
</evidence>
<dbReference type="SUPFAM" id="SSF50998">
    <property type="entry name" value="Quinoprotein alcohol dehydrogenase-like"/>
    <property type="match status" value="1"/>
</dbReference>
<dbReference type="SMART" id="SM00564">
    <property type="entry name" value="PQQ"/>
    <property type="match status" value="5"/>
</dbReference>
<dbReference type="EMBL" id="CP011971">
    <property type="protein sequence ID" value="AMN48297.1"/>
    <property type="molecule type" value="Genomic_DNA"/>
</dbReference>
<dbReference type="KEGG" id="sdf:ACG33_14550"/>
<sequence>MAKTAGRWVNRVIPELAPVTDALLRKPPDSDWLSWRRTQDGQGYSPLGKINRGNVSRLKLAWVITMYEGSNQATPIVHDGVMFLTHPGNIIQAIDAATGELIWEYAYPYPPASRTMGGPMRNIAIYKDKIYLATYDAAVVAIDARSGVPVWRAVQADYTKGYTHTIGPVIADGVVVSGMNGCERYNNDGCFITGHDPETGRELWRTSTLALPGDPNEATWGNVPPERRAGGDNWIPGTFDPELGTYFVGTSQAKPWVAVSRGMTPLDAALYTSSTLALDPRTGRMKWHFQHNAGDSLDQDASFERILIDVGAEKQVVTIGKDGILWKLDRRSGAFRGVAETLPQDIYARIDHQTGRLEYRQDIIDAKIDDAVTVCPGAAGGHNWQASAYSPETGALIIPLIQLCSVVIAGEVEQQGSYAATINTIPMPGSDNQLGRLSSWDVESLQERWTHTQRAMFMTGVLTTAGKLAFVGDVDRYFKAFDVDNGKVLWQTRLGAPLHGYPIAYAVDGKQYVAVPTGIGLLRMLTAEQSPEIYQPIGGNALYVFELAE</sequence>
<evidence type="ECO:0000256" key="2">
    <source>
        <dbReference type="ARBA" id="ARBA00008156"/>
    </source>
</evidence>
<dbReference type="PANTHER" id="PTHR32303">
    <property type="entry name" value="QUINOPROTEIN ALCOHOL DEHYDROGENASE (CYTOCHROME C)"/>
    <property type="match status" value="1"/>
</dbReference>
<dbReference type="GO" id="GO:0052934">
    <property type="term" value="F:alcohol dehydrogenase (cytochrome c) activity"/>
    <property type="evidence" value="ECO:0007669"/>
    <property type="project" value="UniProtKB-EC"/>
</dbReference>
<organism evidence="5 6">
    <name type="scientific">Steroidobacter denitrificans</name>
    <dbReference type="NCBI Taxonomy" id="465721"/>
    <lineage>
        <taxon>Bacteria</taxon>
        <taxon>Pseudomonadati</taxon>
        <taxon>Pseudomonadota</taxon>
        <taxon>Gammaproteobacteria</taxon>
        <taxon>Steroidobacterales</taxon>
        <taxon>Steroidobacteraceae</taxon>
        <taxon>Steroidobacter</taxon>
    </lineage>
</organism>
<dbReference type="EC" id="1.1.2.8" evidence="5"/>
<name>A0A127FD05_STEDE</name>
<evidence type="ECO:0000313" key="5">
    <source>
        <dbReference type="EMBL" id="AMN48297.1"/>
    </source>
</evidence>
<dbReference type="InterPro" id="IPR011047">
    <property type="entry name" value="Quinoprotein_ADH-like_sf"/>
</dbReference>
<dbReference type="PANTHER" id="PTHR32303:SF20">
    <property type="entry name" value="QUINOPROTEIN ETHANOL DEHYDROGENASE"/>
    <property type="match status" value="1"/>
</dbReference>
<comment type="similarity">
    <text evidence="2">Belongs to the bacterial PQQ dehydrogenase family.</text>
</comment>
<dbReference type="InterPro" id="IPR018391">
    <property type="entry name" value="PQQ_b-propeller_rpt"/>
</dbReference>
<accession>A0A127FD05</accession>
<evidence type="ECO:0000259" key="4">
    <source>
        <dbReference type="Pfam" id="PF01011"/>
    </source>
</evidence>
<dbReference type="STRING" id="465721.ACG33_14550"/>
<dbReference type="Gene3D" id="2.140.10.10">
    <property type="entry name" value="Quinoprotein alcohol dehydrogenase-like superfamily"/>
    <property type="match status" value="1"/>
</dbReference>
<keyword evidence="3 5" id="KW-0560">Oxidoreductase</keyword>
<reference evidence="5 6" key="1">
    <citation type="submission" date="2015-06" db="EMBL/GenBank/DDBJ databases">
        <title>A Comprehensive Approach to Explore the Metabolic and Phylogenetic Diversity of Bacterial Steroid Degradation in the Environment: Testosterone as an Example.</title>
        <authorList>
            <person name="Yang F.-C."/>
            <person name="Chen Y.-L."/>
            <person name="Yu C.-P."/>
            <person name="Tang S.-L."/>
            <person name="Wang P.-H."/>
            <person name="Ismail W."/>
            <person name="Wang C.-H."/>
            <person name="Yang C.-Y."/>
            <person name="Chiang Y.-R."/>
        </authorList>
    </citation>
    <scope>NUCLEOTIDE SEQUENCE [LARGE SCALE GENOMIC DNA]</scope>
    <source>
        <strain evidence="5 6">DSM 18526</strain>
    </source>
</reference>
<keyword evidence="6" id="KW-1185">Reference proteome</keyword>
<dbReference type="Pfam" id="PF01011">
    <property type="entry name" value="PQQ"/>
    <property type="match status" value="2"/>
</dbReference>
<dbReference type="Proteomes" id="UP000070250">
    <property type="component" value="Chromosome"/>
</dbReference>
<evidence type="ECO:0000256" key="1">
    <source>
        <dbReference type="ARBA" id="ARBA00001931"/>
    </source>
</evidence>
<feature type="domain" description="Pyrrolo-quinoline quinone repeat" evidence="4">
    <location>
        <begin position="32"/>
        <end position="334"/>
    </location>
</feature>
<comment type="cofactor">
    <cofactor evidence="1">
        <name>pyrroloquinoline quinone</name>
        <dbReference type="ChEBI" id="CHEBI:58442"/>
    </cofactor>
</comment>
<dbReference type="InterPro" id="IPR002372">
    <property type="entry name" value="PQQ_rpt_dom"/>
</dbReference>
<protein>
    <submittedName>
        <fullName evidence="5">Alcohol dehydrogenase (Cytochrome c)</fullName>
        <ecNumber evidence="5">1.1.2.8</ecNumber>
    </submittedName>
</protein>
<evidence type="ECO:0000313" key="6">
    <source>
        <dbReference type="Proteomes" id="UP000070250"/>
    </source>
</evidence>